<proteinExistence type="predicted"/>
<keyword evidence="10" id="KW-0902">Two-component regulatory system</keyword>
<evidence type="ECO:0000256" key="5">
    <source>
        <dbReference type="ARBA" id="ARBA00022553"/>
    </source>
</evidence>
<comment type="function">
    <text evidence="11">Involved in the transmission of sensory signals from the chemoreceptors to the flagellar motors. CheA is autophosphorylated; it can transfer its phosphate group to either CheB or CheY.</text>
</comment>
<evidence type="ECO:0000256" key="11">
    <source>
        <dbReference type="ARBA" id="ARBA00035100"/>
    </source>
</evidence>
<dbReference type="CDD" id="cd16916">
    <property type="entry name" value="HATPase_CheA-like"/>
    <property type="match status" value="1"/>
</dbReference>
<evidence type="ECO:0000259" key="16">
    <source>
        <dbReference type="PROSITE" id="PS50894"/>
    </source>
</evidence>
<evidence type="ECO:0000256" key="9">
    <source>
        <dbReference type="ARBA" id="ARBA00022840"/>
    </source>
</evidence>
<dbReference type="EMBL" id="JBHRYJ010000002">
    <property type="protein sequence ID" value="MFC3676163.1"/>
    <property type="molecule type" value="Genomic_DNA"/>
</dbReference>
<dbReference type="Gene3D" id="3.30.565.10">
    <property type="entry name" value="Histidine kinase-like ATPase, C-terminal domain"/>
    <property type="match status" value="1"/>
</dbReference>
<keyword evidence="4" id="KW-0145">Chemotaxis</keyword>
<dbReference type="CDD" id="cd00731">
    <property type="entry name" value="CheA_reg"/>
    <property type="match status" value="1"/>
</dbReference>
<dbReference type="PROSITE" id="PS50851">
    <property type="entry name" value="CHEW"/>
    <property type="match status" value="1"/>
</dbReference>
<reference evidence="18" key="1">
    <citation type="journal article" date="2019" name="Int. J. Syst. Evol. Microbiol.">
        <title>The Global Catalogue of Microorganisms (GCM) 10K type strain sequencing project: providing services to taxonomists for standard genome sequencing and annotation.</title>
        <authorList>
            <consortium name="The Broad Institute Genomics Platform"/>
            <consortium name="The Broad Institute Genome Sequencing Center for Infectious Disease"/>
            <person name="Wu L."/>
            <person name="Ma J."/>
        </authorList>
    </citation>
    <scope>NUCLEOTIDE SEQUENCE [LARGE SCALE GENOMIC DNA]</scope>
    <source>
        <strain evidence="18">KCTC 42182</strain>
    </source>
</reference>
<evidence type="ECO:0000256" key="1">
    <source>
        <dbReference type="ARBA" id="ARBA00000085"/>
    </source>
</evidence>
<dbReference type="InterPro" id="IPR036097">
    <property type="entry name" value="HisK_dim/P_sf"/>
</dbReference>
<feature type="modified residue" description="Phosphohistidine" evidence="12">
    <location>
        <position position="47"/>
    </location>
</feature>
<feature type="compositionally biased region" description="Low complexity" evidence="13">
    <location>
        <begin position="298"/>
        <end position="333"/>
    </location>
</feature>
<feature type="domain" description="HPt" evidence="16">
    <location>
        <begin position="1"/>
        <end position="104"/>
    </location>
</feature>
<dbReference type="Pfam" id="PF02895">
    <property type="entry name" value="H-kinase_dim"/>
    <property type="match status" value="1"/>
</dbReference>
<dbReference type="EC" id="2.7.13.3" evidence="2"/>
<dbReference type="InterPro" id="IPR008207">
    <property type="entry name" value="Sig_transdc_His_kin_Hpt_dom"/>
</dbReference>
<dbReference type="InterPro" id="IPR036641">
    <property type="entry name" value="HPT_dom_sf"/>
</dbReference>
<dbReference type="InterPro" id="IPR003594">
    <property type="entry name" value="HATPase_dom"/>
</dbReference>
<dbReference type="SMART" id="SM00260">
    <property type="entry name" value="CheW"/>
    <property type="match status" value="1"/>
</dbReference>
<dbReference type="InterPro" id="IPR051315">
    <property type="entry name" value="Bact_Chemotaxis_CheA"/>
</dbReference>
<dbReference type="InterPro" id="IPR004105">
    <property type="entry name" value="CheA-like_dim"/>
</dbReference>
<feature type="domain" description="CheW-like" evidence="15">
    <location>
        <begin position="595"/>
        <end position="731"/>
    </location>
</feature>
<dbReference type="InterPro" id="IPR037006">
    <property type="entry name" value="CheA-like_homodim_sf"/>
</dbReference>
<dbReference type="SUPFAM" id="SSF50341">
    <property type="entry name" value="CheW-like"/>
    <property type="match status" value="1"/>
</dbReference>
<evidence type="ECO:0000256" key="2">
    <source>
        <dbReference type="ARBA" id="ARBA00012438"/>
    </source>
</evidence>
<organism evidence="17 18">
    <name type="scientific">Ferrovibrio xuzhouensis</name>
    <dbReference type="NCBI Taxonomy" id="1576914"/>
    <lineage>
        <taxon>Bacteria</taxon>
        <taxon>Pseudomonadati</taxon>
        <taxon>Pseudomonadota</taxon>
        <taxon>Alphaproteobacteria</taxon>
        <taxon>Rhodospirillales</taxon>
        <taxon>Rhodospirillaceae</taxon>
        <taxon>Ferrovibrio</taxon>
    </lineage>
</organism>
<evidence type="ECO:0000256" key="13">
    <source>
        <dbReference type="SAM" id="MobiDB-lite"/>
    </source>
</evidence>
<evidence type="ECO:0000259" key="14">
    <source>
        <dbReference type="PROSITE" id="PS50109"/>
    </source>
</evidence>
<keyword evidence="5 12" id="KW-0597">Phosphoprotein</keyword>
<feature type="domain" description="Histidine kinase" evidence="14">
    <location>
        <begin position="359"/>
        <end position="593"/>
    </location>
</feature>
<evidence type="ECO:0000256" key="7">
    <source>
        <dbReference type="ARBA" id="ARBA00022741"/>
    </source>
</evidence>
<evidence type="ECO:0000256" key="4">
    <source>
        <dbReference type="ARBA" id="ARBA00022500"/>
    </source>
</evidence>
<dbReference type="SMART" id="SM00073">
    <property type="entry name" value="HPT"/>
    <property type="match status" value="1"/>
</dbReference>
<sequence length="752" mass="80071">MDDLAQFKQTFFAECEELLGDLEGHLMALQSGEGDNNTLNAVFRAIHSIKGGAGAFGFDRLVAFAHIFETVLDLMRDGRLEPTPDSVLLVLHCADILSDLVRAAQTDTELPADHENEGRKSLIDLAASIGVDADPHAADAALAALDAQLAGGSLNADPEPEPEAAAEAEPEPAAEPAAAAAPAKAPLLKYLVKFAPRDALYQRANEPLILIRELRELGGFLAKADASGVPPLDQIQAEGAYIKWDFEIETDRGEAAIRDVFEFVLDDCDLEITCLNPPADKPPAEKPAAAAEAKKPAEAPAAAAKPATVAPAATTSGAKAGPKPESAAPAAPATGGGGGETKAVRSIRVDLDRVDKLVNMVGELVITHAMIAQQTEHLHADQHPELANGLAELSHHIRDLQESVMAMRAQPVKSVFARLPRLVRELAMMTNKKIRLEMSGENTEIDKTVIEQLGDPLTHMIRNSCDHGIEGPDDRTAAGKPAEGLIHVSADQRGGRIVIEITDDGRGINREKVMQKALEKKLVAPDAVLSNEEIDNLIFLPGFSTADTVSNISGRGVGMDVVRQNIQSLGGRVHIQSRPGQGSSFILTLPLTLAVLDGMVLRVGEQSYIIPLANIVESLRPEPEQINVVANQSELLRIRGEYVPLVYLHRVFQVPNGINDPTKALVIIVELEDGGKMGLVVDEIVGQQQVVIKSLEENFDPIRGVGAATILGNGRVSLILDVAGIKHIAEQDTQRPAPAAAQRQIAAAAAGE</sequence>
<keyword evidence="8" id="KW-0418">Kinase</keyword>
<keyword evidence="6 17" id="KW-0808">Transferase</keyword>
<comment type="catalytic activity">
    <reaction evidence="1">
        <text>ATP + protein L-histidine = ADP + protein N-phospho-L-histidine.</text>
        <dbReference type="EC" id="2.7.13.3"/>
    </reaction>
</comment>
<dbReference type="SUPFAM" id="SSF47226">
    <property type="entry name" value="Histidine-containing phosphotransfer domain, HPT domain"/>
    <property type="match status" value="1"/>
</dbReference>
<dbReference type="CDD" id="cd00088">
    <property type="entry name" value="HPT"/>
    <property type="match status" value="1"/>
</dbReference>
<dbReference type="InterPro" id="IPR002545">
    <property type="entry name" value="CheW-lke_dom"/>
</dbReference>
<protein>
    <recommendedName>
        <fullName evidence="3">Chemotaxis protein CheA</fullName>
        <ecNumber evidence="2">2.7.13.3</ecNumber>
    </recommendedName>
</protein>
<evidence type="ECO:0000256" key="12">
    <source>
        <dbReference type="PROSITE-ProRule" id="PRU00110"/>
    </source>
</evidence>
<gene>
    <name evidence="17" type="ORF">ACFOOQ_11455</name>
</gene>
<name>A0ABV7VGP6_9PROT</name>
<dbReference type="SUPFAM" id="SSF55874">
    <property type="entry name" value="ATPase domain of HSP90 chaperone/DNA topoisomerase II/histidine kinase"/>
    <property type="match status" value="1"/>
</dbReference>
<dbReference type="Gene3D" id="1.10.287.560">
    <property type="entry name" value="Histidine kinase CheA-like, homodimeric domain"/>
    <property type="match status" value="1"/>
</dbReference>
<dbReference type="InterPro" id="IPR036890">
    <property type="entry name" value="HATPase_C_sf"/>
</dbReference>
<dbReference type="PROSITE" id="PS50894">
    <property type="entry name" value="HPT"/>
    <property type="match status" value="1"/>
</dbReference>
<keyword evidence="7" id="KW-0547">Nucleotide-binding</keyword>
<dbReference type="Proteomes" id="UP001595711">
    <property type="component" value="Unassembled WGS sequence"/>
</dbReference>
<evidence type="ECO:0000256" key="6">
    <source>
        <dbReference type="ARBA" id="ARBA00022679"/>
    </source>
</evidence>
<comment type="caution">
    <text evidence="17">The sequence shown here is derived from an EMBL/GenBank/DDBJ whole genome shotgun (WGS) entry which is preliminary data.</text>
</comment>
<keyword evidence="18" id="KW-1185">Reference proteome</keyword>
<evidence type="ECO:0000313" key="18">
    <source>
        <dbReference type="Proteomes" id="UP001595711"/>
    </source>
</evidence>
<feature type="compositionally biased region" description="Acidic residues" evidence="13">
    <location>
        <begin position="158"/>
        <end position="172"/>
    </location>
</feature>
<keyword evidence="9" id="KW-0067">ATP-binding</keyword>
<dbReference type="PANTHER" id="PTHR43395">
    <property type="entry name" value="SENSOR HISTIDINE KINASE CHEA"/>
    <property type="match status" value="1"/>
</dbReference>
<dbReference type="InterPro" id="IPR005467">
    <property type="entry name" value="His_kinase_dom"/>
</dbReference>
<dbReference type="SMART" id="SM00387">
    <property type="entry name" value="HATPase_c"/>
    <property type="match status" value="1"/>
</dbReference>
<feature type="region of interest" description="Disordered" evidence="13">
    <location>
        <begin position="276"/>
        <end position="342"/>
    </location>
</feature>
<dbReference type="SMART" id="SM01231">
    <property type="entry name" value="H-kinase_dim"/>
    <property type="match status" value="1"/>
</dbReference>
<accession>A0ABV7VGP6</accession>
<dbReference type="PANTHER" id="PTHR43395:SF10">
    <property type="entry name" value="CHEMOTAXIS PROTEIN CHEA"/>
    <property type="match status" value="1"/>
</dbReference>
<evidence type="ECO:0000256" key="3">
    <source>
        <dbReference type="ARBA" id="ARBA00021495"/>
    </source>
</evidence>
<evidence type="ECO:0000313" key="17">
    <source>
        <dbReference type="EMBL" id="MFC3676163.1"/>
    </source>
</evidence>
<dbReference type="GO" id="GO:0004673">
    <property type="term" value="F:protein histidine kinase activity"/>
    <property type="evidence" value="ECO:0007669"/>
    <property type="project" value="UniProtKB-EC"/>
</dbReference>
<feature type="region of interest" description="Disordered" evidence="13">
    <location>
        <begin position="152"/>
        <end position="179"/>
    </location>
</feature>
<dbReference type="InterPro" id="IPR036061">
    <property type="entry name" value="CheW-like_dom_sf"/>
</dbReference>
<dbReference type="Pfam" id="PF01627">
    <property type="entry name" value="Hpt"/>
    <property type="match status" value="1"/>
</dbReference>
<dbReference type="Pfam" id="PF01584">
    <property type="entry name" value="CheW"/>
    <property type="match status" value="1"/>
</dbReference>
<evidence type="ECO:0000259" key="15">
    <source>
        <dbReference type="PROSITE" id="PS50851"/>
    </source>
</evidence>
<dbReference type="Pfam" id="PF02518">
    <property type="entry name" value="HATPase_c"/>
    <property type="match status" value="1"/>
</dbReference>
<dbReference type="InterPro" id="IPR004358">
    <property type="entry name" value="Sig_transdc_His_kin-like_C"/>
</dbReference>
<dbReference type="PRINTS" id="PR00344">
    <property type="entry name" value="BCTRLSENSOR"/>
</dbReference>
<dbReference type="Gene3D" id="2.30.30.40">
    <property type="entry name" value="SH3 Domains"/>
    <property type="match status" value="1"/>
</dbReference>
<dbReference type="PROSITE" id="PS50109">
    <property type="entry name" value="HIS_KIN"/>
    <property type="match status" value="1"/>
</dbReference>
<dbReference type="Gene3D" id="1.20.120.160">
    <property type="entry name" value="HPT domain"/>
    <property type="match status" value="1"/>
</dbReference>
<evidence type="ECO:0000256" key="8">
    <source>
        <dbReference type="ARBA" id="ARBA00022777"/>
    </source>
</evidence>
<evidence type="ECO:0000256" key="10">
    <source>
        <dbReference type="ARBA" id="ARBA00023012"/>
    </source>
</evidence>
<dbReference type="SUPFAM" id="SSF47384">
    <property type="entry name" value="Homodimeric domain of signal transducing histidine kinase"/>
    <property type="match status" value="1"/>
</dbReference>
<dbReference type="RefSeq" id="WP_379726249.1">
    <property type="nucleotide sequence ID" value="NZ_JBHRYJ010000002.1"/>
</dbReference>